<feature type="region of interest" description="Disordered" evidence="1">
    <location>
        <begin position="1"/>
        <end position="52"/>
    </location>
</feature>
<reference evidence="2 3" key="1">
    <citation type="submission" date="2019-05" db="EMBL/GenBank/DDBJ databases">
        <title>Another draft genome of Portunus trituberculatus and its Hox gene families provides insights of decapod evolution.</title>
        <authorList>
            <person name="Jeong J.-H."/>
            <person name="Song I."/>
            <person name="Kim S."/>
            <person name="Choi T."/>
            <person name="Kim D."/>
            <person name="Ryu S."/>
            <person name="Kim W."/>
        </authorList>
    </citation>
    <scope>NUCLEOTIDE SEQUENCE [LARGE SCALE GENOMIC DNA]</scope>
    <source>
        <tissue evidence="2">Muscle</tissue>
    </source>
</reference>
<dbReference type="EMBL" id="VSRR010005068">
    <property type="protein sequence ID" value="MPC41468.1"/>
    <property type="molecule type" value="Genomic_DNA"/>
</dbReference>
<accession>A0A5B7F8P3</accession>
<feature type="compositionally biased region" description="Polar residues" evidence="1">
    <location>
        <begin position="37"/>
        <end position="46"/>
    </location>
</feature>
<comment type="caution">
    <text evidence="2">The sequence shown here is derived from an EMBL/GenBank/DDBJ whole genome shotgun (WGS) entry which is preliminary data.</text>
</comment>
<evidence type="ECO:0000256" key="1">
    <source>
        <dbReference type="SAM" id="MobiDB-lite"/>
    </source>
</evidence>
<protein>
    <submittedName>
        <fullName evidence="2">Uncharacterized protein</fullName>
    </submittedName>
</protein>
<evidence type="ECO:0000313" key="3">
    <source>
        <dbReference type="Proteomes" id="UP000324222"/>
    </source>
</evidence>
<sequence length="111" mass="11783">MASLERNLSKPPFGEPNYKPARGRGSPGCAAVPAVPASSTRLSHQSGKSERDLPTIVFLPGATHSPGCKNAVATGTSCSASARRRVTRITRNKTVNWKNVTLSLRVLTVDL</sequence>
<proteinExistence type="predicted"/>
<dbReference type="Proteomes" id="UP000324222">
    <property type="component" value="Unassembled WGS sequence"/>
</dbReference>
<evidence type="ECO:0000313" key="2">
    <source>
        <dbReference type="EMBL" id="MPC41468.1"/>
    </source>
</evidence>
<gene>
    <name evidence="2" type="ORF">E2C01_035061</name>
</gene>
<organism evidence="2 3">
    <name type="scientific">Portunus trituberculatus</name>
    <name type="common">Swimming crab</name>
    <name type="synonym">Neptunus trituberculatus</name>
    <dbReference type="NCBI Taxonomy" id="210409"/>
    <lineage>
        <taxon>Eukaryota</taxon>
        <taxon>Metazoa</taxon>
        <taxon>Ecdysozoa</taxon>
        <taxon>Arthropoda</taxon>
        <taxon>Crustacea</taxon>
        <taxon>Multicrustacea</taxon>
        <taxon>Malacostraca</taxon>
        <taxon>Eumalacostraca</taxon>
        <taxon>Eucarida</taxon>
        <taxon>Decapoda</taxon>
        <taxon>Pleocyemata</taxon>
        <taxon>Brachyura</taxon>
        <taxon>Eubrachyura</taxon>
        <taxon>Portunoidea</taxon>
        <taxon>Portunidae</taxon>
        <taxon>Portuninae</taxon>
        <taxon>Portunus</taxon>
    </lineage>
</organism>
<name>A0A5B7F8P3_PORTR</name>
<keyword evidence="3" id="KW-1185">Reference proteome</keyword>
<dbReference type="AlphaFoldDB" id="A0A5B7F8P3"/>